<evidence type="ECO:0000313" key="2">
    <source>
        <dbReference type="EMBL" id="KAE8387498.1"/>
    </source>
</evidence>
<dbReference type="OrthoDB" id="2498029at2759"/>
<comment type="similarity">
    <text evidence="1">Belongs to the polyketide transferase af380 family.</text>
</comment>
<dbReference type="EMBL" id="ML735292">
    <property type="protein sequence ID" value="KAE8387498.1"/>
    <property type="molecule type" value="Genomic_DNA"/>
</dbReference>
<accession>A0A5N7C0V1</accession>
<protein>
    <submittedName>
        <fullName evidence="2">Uncharacterized protein</fullName>
    </submittedName>
</protein>
<dbReference type="InterPro" id="IPR029058">
    <property type="entry name" value="AB_hydrolase_fold"/>
</dbReference>
<dbReference type="PANTHER" id="PTHR47751">
    <property type="entry name" value="SUPERFAMILY HYDROLASE, PUTATIVE (AFU_ORTHOLOGUE AFUA_2G16580)-RELATED"/>
    <property type="match status" value="1"/>
</dbReference>
<dbReference type="SUPFAM" id="SSF53474">
    <property type="entry name" value="alpha/beta-Hydrolases"/>
    <property type="match status" value="1"/>
</dbReference>
<dbReference type="Proteomes" id="UP000326877">
    <property type="component" value="Unassembled WGS sequence"/>
</dbReference>
<evidence type="ECO:0000256" key="1">
    <source>
        <dbReference type="ARBA" id="ARBA00029464"/>
    </source>
</evidence>
<proteinExistence type="inferred from homology"/>
<name>A0A5N7C0V1_PETAA</name>
<sequence>MPTIQSQSVEFPTADGLLRGRLYPAPRKGPAFNLVKEVYIPKIVEYFQQAKITALIYDVRNYGDSDGLPRNELDPSGQVDDYCDAVTYMTGLPMQAKLVIAVCPMTHEPLGKYDTEEDEELRRMLVRCTRDRVAQVKGNPPARVPTMTPSSHSVFGCVHFGAGVYDVMMGLRWTVAPSFDLELTLRSILHQIKWDPMDLRDTQLNVCEAIPGPKAVVYGQGKGAP</sequence>
<dbReference type="InterPro" id="IPR051411">
    <property type="entry name" value="Polyketide_trans_af380"/>
</dbReference>
<gene>
    <name evidence="2" type="ORF">BDV23DRAFT_174625</name>
</gene>
<dbReference type="AlphaFoldDB" id="A0A5N7C0V1"/>
<dbReference type="PANTHER" id="PTHR47751:SF2">
    <property type="entry name" value="DLTD N-TERMINAL DOMAIN PROTEIN (AFU_ORTHOLOGUE AFUA_8G00380)-RELATED"/>
    <property type="match status" value="1"/>
</dbReference>
<reference evidence="2" key="1">
    <citation type="submission" date="2019-04" db="EMBL/GenBank/DDBJ databases">
        <title>Friends and foes A comparative genomics studyof 23 Aspergillus species from section Flavi.</title>
        <authorList>
            <consortium name="DOE Joint Genome Institute"/>
            <person name="Kjaerbolling I."/>
            <person name="Vesth T."/>
            <person name="Frisvad J.C."/>
            <person name="Nybo J.L."/>
            <person name="Theobald S."/>
            <person name="Kildgaard S."/>
            <person name="Isbrandt T."/>
            <person name="Kuo A."/>
            <person name="Sato A."/>
            <person name="Lyhne E.K."/>
            <person name="Kogle M.E."/>
            <person name="Wiebenga A."/>
            <person name="Kun R.S."/>
            <person name="Lubbers R.J."/>
            <person name="Makela M.R."/>
            <person name="Barry K."/>
            <person name="Chovatia M."/>
            <person name="Clum A."/>
            <person name="Daum C."/>
            <person name="Haridas S."/>
            <person name="He G."/>
            <person name="LaButti K."/>
            <person name="Lipzen A."/>
            <person name="Mondo S."/>
            <person name="Riley R."/>
            <person name="Salamov A."/>
            <person name="Simmons B.A."/>
            <person name="Magnuson J.K."/>
            <person name="Henrissat B."/>
            <person name="Mortensen U.H."/>
            <person name="Larsen T.O."/>
            <person name="Devries R.P."/>
            <person name="Grigoriev I.V."/>
            <person name="Machida M."/>
            <person name="Baker S.E."/>
            <person name="Andersen M.R."/>
        </authorList>
    </citation>
    <scope>NUCLEOTIDE SEQUENCE [LARGE SCALE GENOMIC DNA]</scope>
    <source>
        <strain evidence="2">IBT 14317</strain>
    </source>
</reference>
<organism evidence="2">
    <name type="scientific">Petromyces alliaceus</name>
    <name type="common">Aspergillus alliaceus</name>
    <dbReference type="NCBI Taxonomy" id="209559"/>
    <lineage>
        <taxon>Eukaryota</taxon>
        <taxon>Fungi</taxon>
        <taxon>Dikarya</taxon>
        <taxon>Ascomycota</taxon>
        <taxon>Pezizomycotina</taxon>
        <taxon>Eurotiomycetes</taxon>
        <taxon>Eurotiomycetidae</taxon>
        <taxon>Eurotiales</taxon>
        <taxon>Aspergillaceae</taxon>
        <taxon>Aspergillus</taxon>
        <taxon>Aspergillus subgen. Circumdati</taxon>
    </lineage>
</organism>
<dbReference type="Gene3D" id="3.40.50.1820">
    <property type="entry name" value="alpha/beta hydrolase"/>
    <property type="match status" value="1"/>
</dbReference>